<dbReference type="Pfam" id="PF00177">
    <property type="entry name" value="Ribosomal_S7"/>
    <property type="match status" value="1"/>
</dbReference>
<dbReference type="Gene3D" id="1.10.455.10">
    <property type="entry name" value="Ribosomal protein S7 domain"/>
    <property type="match status" value="1"/>
</dbReference>
<comment type="similarity">
    <text evidence="1">Belongs to the universal ribosomal protein uS7 family.</text>
</comment>
<organism evidence="5 7">
    <name type="scientific">Furculomyces boomerangus</name>
    <dbReference type="NCBI Taxonomy" id="61424"/>
    <lineage>
        <taxon>Eukaryota</taxon>
        <taxon>Fungi</taxon>
        <taxon>Fungi incertae sedis</taxon>
        <taxon>Zoopagomycota</taxon>
        <taxon>Kickxellomycotina</taxon>
        <taxon>Harpellomycetes</taxon>
        <taxon>Harpellales</taxon>
        <taxon>Harpellaceae</taxon>
        <taxon>Furculomyces</taxon>
    </lineage>
</organism>
<evidence type="ECO:0000313" key="7">
    <source>
        <dbReference type="Proteomes" id="UP000245699"/>
    </source>
</evidence>
<dbReference type="OrthoDB" id="9972728at2759"/>
<dbReference type="PANTHER" id="PTHR11205">
    <property type="entry name" value="RIBOSOMAL PROTEIN S7"/>
    <property type="match status" value="1"/>
</dbReference>
<reference evidence="5 7" key="1">
    <citation type="journal article" date="2018" name="MBio">
        <title>Comparative Genomics Reveals the Core Gene Toolbox for the Fungus-Insect Symbiosis.</title>
        <authorList>
            <person name="Wang Y."/>
            <person name="Stata M."/>
            <person name="Wang W."/>
            <person name="Stajich J.E."/>
            <person name="White M.M."/>
            <person name="Moncalvo J.M."/>
        </authorList>
    </citation>
    <scope>NUCLEOTIDE SEQUENCE [LARGE SCALE GENOMIC DNA]</scope>
    <source>
        <strain evidence="5 7">AUS-77-4</strain>
    </source>
</reference>
<dbReference type="CDD" id="cd14868">
    <property type="entry name" value="uS7_Mitochondria_Fungi"/>
    <property type="match status" value="1"/>
</dbReference>
<evidence type="ECO:0000313" key="5">
    <source>
        <dbReference type="EMBL" id="PVU86327.1"/>
    </source>
</evidence>
<dbReference type="InterPro" id="IPR036823">
    <property type="entry name" value="Ribosomal_uS7_dom_sf"/>
</dbReference>
<dbReference type="InterPro" id="IPR000235">
    <property type="entry name" value="Ribosomal_uS7"/>
</dbReference>
<dbReference type="GO" id="GO:0006412">
    <property type="term" value="P:translation"/>
    <property type="evidence" value="ECO:0007669"/>
    <property type="project" value="InterPro"/>
</dbReference>
<dbReference type="InterPro" id="IPR047988">
    <property type="entry name" value="Ribosomal_uS7m_fungi"/>
</dbReference>
<keyword evidence="3" id="KW-0687">Ribonucleoprotein</keyword>
<dbReference type="Proteomes" id="UP000245699">
    <property type="component" value="Unassembled WGS sequence"/>
</dbReference>
<name>A0A2T9Y1Z4_9FUNG</name>
<evidence type="ECO:0000256" key="3">
    <source>
        <dbReference type="ARBA" id="ARBA00023274"/>
    </source>
</evidence>
<evidence type="ECO:0000256" key="2">
    <source>
        <dbReference type="ARBA" id="ARBA00022980"/>
    </source>
</evidence>
<dbReference type="EMBL" id="MBFT01000936">
    <property type="protein sequence ID" value="PVU86327.1"/>
    <property type="molecule type" value="Genomic_DNA"/>
</dbReference>
<dbReference type="SUPFAM" id="SSF47973">
    <property type="entry name" value="Ribosomal protein S7"/>
    <property type="match status" value="1"/>
</dbReference>
<protein>
    <recommendedName>
        <fullName evidence="4">Small ribosomal subunit protein uS7 domain-containing protein</fullName>
    </recommendedName>
</protein>
<proteinExistence type="inferred from homology"/>
<feature type="domain" description="Small ribosomal subunit protein uS7" evidence="4">
    <location>
        <begin position="70"/>
        <end position="199"/>
    </location>
</feature>
<dbReference type="STRING" id="61424.A0A2T9Y1Z4"/>
<dbReference type="AlphaFoldDB" id="A0A2T9Y1Z4"/>
<dbReference type="PIRSF" id="PIRSF002122">
    <property type="entry name" value="RPS7p_RPS7a_RPS5e_RPS7o"/>
    <property type="match status" value="1"/>
</dbReference>
<sequence length="206" mass="23053">MLGICKSLLQKTTRSSTLISKTPNYAFRNYVTQAQRENLKKSEKNIDINIETHGLSASVPLDQMMLLRDDPLLSQLVNTIMREGKKTRAQKQVSQMLLEIKKATNSNPYKVLSDAIEMTSPLMATFSGKKGSKVIQIPKPLNLRQRRRKAILWILTESKKRGARSFHSKLSAEILAVINGTSGALQKKLALHKMVLANRAQVKANA</sequence>
<evidence type="ECO:0000259" key="4">
    <source>
        <dbReference type="Pfam" id="PF00177"/>
    </source>
</evidence>
<dbReference type="InterPro" id="IPR023798">
    <property type="entry name" value="Ribosomal_uS7_dom"/>
</dbReference>
<evidence type="ECO:0000256" key="1">
    <source>
        <dbReference type="ARBA" id="ARBA00007151"/>
    </source>
</evidence>
<evidence type="ECO:0000313" key="6">
    <source>
        <dbReference type="EMBL" id="PVU87705.1"/>
    </source>
</evidence>
<gene>
    <name evidence="6" type="ORF">BB559_005918</name>
    <name evidence="5" type="ORF">BB559_006559</name>
</gene>
<comment type="caution">
    <text evidence="5">The sequence shown here is derived from an EMBL/GenBank/DDBJ whole genome shotgun (WGS) entry which is preliminary data.</text>
</comment>
<dbReference type="GO" id="GO:0005840">
    <property type="term" value="C:ribosome"/>
    <property type="evidence" value="ECO:0007669"/>
    <property type="project" value="UniProtKB-KW"/>
</dbReference>
<keyword evidence="2" id="KW-0689">Ribosomal protein</keyword>
<dbReference type="GO" id="GO:1990904">
    <property type="term" value="C:ribonucleoprotein complex"/>
    <property type="evidence" value="ECO:0007669"/>
    <property type="project" value="UniProtKB-KW"/>
</dbReference>
<accession>A0A2T9Y1Z4</accession>
<dbReference type="EMBL" id="MBFT01000704">
    <property type="protein sequence ID" value="PVU87705.1"/>
    <property type="molecule type" value="Genomic_DNA"/>
</dbReference>
<keyword evidence="7" id="KW-1185">Reference proteome</keyword>